<comment type="subcellular location">
    <subcellularLocation>
        <location evidence="1">Nucleus</location>
    </subcellularLocation>
</comment>
<dbReference type="CDD" id="cd12148">
    <property type="entry name" value="fungal_TF_MHR"/>
    <property type="match status" value="1"/>
</dbReference>
<dbReference type="GO" id="GO:0005634">
    <property type="term" value="C:nucleus"/>
    <property type="evidence" value="ECO:0007669"/>
    <property type="project" value="UniProtKB-SubCell"/>
</dbReference>
<accession>A0A1Y2CCU9</accession>
<dbReference type="Pfam" id="PF04082">
    <property type="entry name" value="Fungal_trans"/>
    <property type="match status" value="1"/>
</dbReference>
<keyword evidence="6" id="KW-1133">Transmembrane helix</keyword>
<dbReference type="EMBL" id="MCGO01000021">
    <property type="protein sequence ID" value="ORY44870.1"/>
    <property type="molecule type" value="Genomic_DNA"/>
</dbReference>
<dbReference type="InterPro" id="IPR007219">
    <property type="entry name" value="XnlR_reg_dom"/>
</dbReference>
<dbReference type="GO" id="GO:0003677">
    <property type="term" value="F:DNA binding"/>
    <property type="evidence" value="ECO:0007669"/>
    <property type="project" value="InterPro"/>
</dbReference>
<evidence type="ECO:0000256" key="1">
    <source>
        <dbReference type="ARBA" id="ARBA00004123"/>
    </source>
</evidence>
<evidence type="ECO:0000313" key="8">
    <source>
        <dbReference type="EMBL" id="ORY44870.1"/>
    </source>
</evidence>
<gene>
    <name evidence="8" type="ORF">BCR33DRAFT_211461</name>
</gene>
<protein>
    <recommendedName>
        <fullName evidence="7">Xylanolytic transcriptional activator regulatory domain-containing protein</fullName>
    </recommendedName>
</protein>
<comment type="caution">
    <text evidence="8">The sequence shown here is derived from an EMBL/GenBank/DDBJ whole genome shotgun (WGS) entry which is preliminary data.</text>
</comment>
<organism evidence="8 9">
    <name type="scientific">Rhizoclosmatium globosum</name>
    <dbReference type="NCBI Taxonomy" id="329046"/>
    <lineage>
        <taxon>Eukaryota</taxon>
        <taxon>Fungi</taxon>
        <taxon>Fungi incertae sedis</taxon>
        <taxon>Chytridiomycota</taxon>
        <taxon>Chytridiomycota incertae sedis</taxon>
        <taxon>Chytridiomycetes</taxon>
        <taxon>Chytridiales</taxon>
        <taxon>Chytriomycetaceae</taxon>
        <taxon>Rhizoclosmatium</taxon>
    </lineage>
</organism>
<dbReference type="InterPro" id="IPR050815">
    <property type="entry name" value="TF_fung"/>
</dbReference>
<dbReference type="OrthoDB" id="2114327at2759"/>
<feature type="domain" description="Xylanolytic transcriptional activator regulatory" evidence="7">
    <location>
        <begin position="21"/>
        <end position="106"/>
    </location>
</feature>
<keyword evidence="6" id="KW-0472">Membrane</keyword>
<evidence type="ECO:0000256" key="6">
    <source>
        <dbReference type="SAM" id="Phobius"/>
    </source>
</evidence>
<dbReference type="PANTHER" id="PTHR47338:SF5">
    <property type="entry name" value="ZN(II)2CYS6 TRANSCRIPTION FACTOR (EUROFUNG)"/>
    <property type="match status" value="1"/>
</dbReference>
<evidence type="ECO:0000259" key="7">
    <source>
        <dbReference type="Pfam" id="PF04082"/>
    </source>
</evidence>
<proteinExistence type="predicted"/>
<keyword evidence="6" id="KW-0812">Transmembrane</keyword>
<dbReference type="AlphaFoldDB" id="A0A1Y2CCU9"/>
<evidence type="ECO:0000256" key="2">
    <source>
        <dbReference type="ARBA" id="ARBA00022723"/>
    </source>
</evidence>
<dbReference type="GO" id="GO:0000981">
    <property type="term" value="F:DNA-binding transcription factor activity, RNA polymerase II-specific"/>
    <property type="evidence" value="ECO:0007669"/>
    <property type="project" value="InterPro"/>
</dbReference>
<dbReference type="GO" id="GO:0008270">
    <property type="term" value="F:zinc ion binding"/>
    <property type="evidence" value="ECO:0007669"/>
    <property type="project" value="InterPro"/>
</dbReference>
<dbReference type="GO" id="GO:0006351">
    <property type="term" value="P:DNA-templated transcription"/>
    <property type="evidence" value="ECO:0007669"/>
    <property type="project" value="InterPro"/>
</dbReference>
<keyword evidence="5" id="KW-0539">Nucleus</keyword>
<name>A0A1Y2CCU9_9FUNG</name>
<evidence type="ECO:0000313" key="9">
    <source>
        <dbReference type="Proteomes" id="UP000193642"/>
    </source>
</evidence>
<reference evidence="8 9" key="1">
    <citation type="submission" date="2016-07" db="EMBL/GenBank/DDBJ databases">
        <title>Pervasive Adenine N6-methylation of Active Genes in Fungi.</title>
        <authorList>
            <consortium name="DOE Joint Genome Institute"/>
            <person name="Mondo S.J."/>
            <person name="Dannebaum R.O."/>
            <person name="Kuo R.C."/>
            <person name="Labutti K."/>
            <person name="Haridas S."/>
            <person name="Kuo A."/>
            <person name="Salamov A."/>
            <person name="Ahrendt S.R."/>
            <person name="Lipzen A."/>
            <person name="Sullivan W."/>
            <person name="Andreopoulos W.B."/>
            <person name="Clum A."/>
            <person name="Lindquist E."/>
            <person name="Daum C."/>
            <person name="Ramamoorthy G.K."/>
            <person name="Gryganskyi A."/>
            <person name="Culley D."/>
            <person name="Magnuson J.K."/>
            <person name="James T.Y."/>
            <person name="O'Malley M.A."/>
            <person name="Stajich J.E."/>
            <person name="Spatafora J.W."/>
            <person name="Visel A."/>
            <person name="Grigoriev I.V."/>
        </authorList>
    </citation>
    <scope>NUCLEOTIDE SEQUENCE [LARGE SCALE GENOMIC DNA]</scope>
    <source>
        <strain evidence="8 9">JEL800</strain>
    </source>
</reference>
<keyword evidence="3" id="KW-0805">Transcription regulation</keyword>
<dbReference type="Proteomes" id="UP000193642">
    <property type="component" value="Unassembled WGS sequence"/>
</dbReference>
<keyword evidence="4" id="KW-0804">Transcription</keyword>
<evidence type="ECO:0000256" key="4">
    <source>
        <dbReference type="ARBA" id="ARBA00023163"/>
    </source>
</evidence>
<sequence length="470" mass="53320">MAAYTAVPPLPKHVAFTYYKRARKAVLQAIDKPSLQTVQAFYFINLFAQWNGQPSIGRPFFKSALDMLLLLQLDIDPDDSPWLYPLKLTDRQKEERRRVFWCCYWFLTLEQATTSDAVQIQLSTNRIRPPRPIEGVFKGFILQTCESQSLIAEIRRHHSKAPKSLVDILGSESIITLNSRLIQVHQQFPAEYLLIAENAENLSTLDYSRFLGQLSSILKTDVAYICTLNLNILASVCMLHRPKLYLSAVKHLDPEKLNDEARVLISSALSHSIDSAHRALCLLGFYLDVMEGSARERLPVDQRLYFSSQIVLTQLNVYPIFEVMIVFWFFVCRTRPCWRRYSAVGISNVPLLLERLVGLVSFVKRVFAAEKNTPGTMEPILKCMEAMVAEMSNLVAGQGATEFSSNNDVADLELGMKVMALGEQEEDSAVPIITQEPCAFLGLLGMEVAGGIRWKGRSEEAWRLFWKLNS</sequence>
<keyword evidence="9" id="KW-1185">Reference proteome</keyword>
<evidence type="ECO:0000256" key="5">
    <source>
        <dbReference type="ARBA" id="ARBA00023242"/>
    </source>
</evidence>
<feature type="transmembrane region" description="Helical" evidence="6">
    <location>
        <begin position="315"/>
        <end position="332"/>
    </location>
</feature>
<keyword evidence="2" id="KW-0479">Metal-binding</keyword>
<dbReference type="PANTHER" id="PTHR47338">
    <property type="entry name" value="ZN(II)2CYS6 TRANSCRIPTION FACTOR (EUROFUNG)-RELATED"/>
    <property type="match status" value="1"/>
</dbReference>
<evidence type="ECO:0000256" key="3">
    <source>
        <dbReference type="ARBA" id="ARBA00023015"/>
    </source>
</evidence>